<comment type="caution">
    <text evidence="5">The sequence shown here is derived from an EMBL/GenBank/DDBJ whole genome shotgun (WGS) entry which is preliminary data.</text>
</comment>
<dbReference type="AlphaFoldDB" id="A0A815CS84"/>
<dbReference type="SUPFAM" id="SSF48403">
    <property type="entry name" value="Ankyrin repeat"/>
    <property type="match status" value="1"/>
</dbReference>
<dbReference type="Proteomes" id="UP000663828">
    <property type="component" value="Unassembled WGS sequence"/>
</dbReference>
<dbReference type="OrthoDB" id="19174at2759"/>
<evidence type="ECO:0000313" key="5">
    <source>
        <dbReference type="EMBL" id="CAF1287524.1"/>
    </source>
</evidence>
<sequence length="462" mass="52143">MANADELCQYARLGQISKIQKCLQVHNVDINALNLYGESALSTATYHNQMPTVEYLLANKADPKLCLSAGHTAIHIACRFASIPMLHLLLSIRKVESNDEDQQRREDKFLYECLRIKDHANLTPIHWAATQESVTKRQKIFAYLDKRMPGVLDSRYNITWFDSWARTHPWVNELQSTKVDHPISSTRLLATLRNTEKISRQRHDDRISLPLSNVTPMSMTPRTSLIDHERLSKQPTTATTNGYYVEIDDRGRQISPKSNSSPQASPLPITPITSCIVTSKHSILKYHDELDKPSVQHNTIAQKTPAIENHSLSNTEKTPYSQRLASIIKESLSPHSDRSTYRAERAHVIPTFRFPSHSSSTKKDHEFEDIMTPISSKRPSHNLLSNIAPSSTTPSSDQSSGRSSKPFASFGFDTSMDHRVINDTATLSTIEIYTPQDEETFYEDYLCKSASTLGISTRSTCS</sequence>
<keyword evidence="6" id="KW-1185">Reference proteome</keyword>
<evidence type="ECO:0000313" key="4">
    <source>
        <dbReference type="EMBL" id="CAF0949107.1"/>
    </source>
</evidence>
<dbReference type="EMBL" id="CAJNOJ010000046">
    <property type="protein sequence ID" value="CAF0949107.1"/>
    <property type="molecule type" value="Genomic_DNA"/>
</dbReference>
<feature type="region of interest" description="Disordered" evidence="3">
    <location>
        <begin position="372"/>
        <end position="408"/>
    </location>
</feature>
<dbReference type="InterPro" id="IPR036770">
    <property type="entry name" value="Ankyrin_rpt-contain_sf"/>
</dbReference>
<evidence type="ECO:0000256" key="3">
    <source>
        <dbReference type="SAM" id="MobiDB-lite"/>
    </source>
</evidence>
<accession>A0A815CS84</accession>
<evidence type="ECO:0000313" key="6">
    <source>
        <dbReference type="Proteomes" id="UP000663828"/>
    </source>
</evidence>
<dbReference type="Pfam" id="PF12796">
    <property type="entry name" value="Ank_2"/>
    <property type="match status" value="1"/>
</dbReference>
<dbReference type="PANTHER" id="PTHR24198">
    <property type="entry name" value="ANKYRIN REPEAT AND PROTEIN KINASE DOMAIN-CONTAINING PROTEIN"/>
    <property type="match status" value="1"/>
</dbReference>
<dbReference type="InterPro" id="IPR002110">
    <property type="entry name" value="Ankyrin_rpt"/>
</dbReference>
<proteinExistence type="predicted"/>
<dbReference type="Proteomes" id="UP000663852">
    <property type="component" value="Unassembled WGS sequence"/>
</dbReference>
<name>A0A815CS84_ADIRI</name>
<protein>
    <submittedName>
        <fullName evidence="5">Uncharacterized protein</fullName>
    </submittedName>
</protein>
<evidence type="ECO:0000256" key="1">
    <source>
        <dbReference type="ARBA" id="ARBA00022737"/>
    </source>
</evidence>
<dbReference type="SMART" id="SM00248">
    <property type="entry name" value="ANK"/>
    <property type="match status" value="3"/>
</dbReference>
<reference evidence="5" key="1">
    <citation type="submission" date="2021-02" db="EMBL/GenBank/DDBJ databases">
        <authorList>
            <person name="Nowell W R."/>
        </authorList>
    </citation>
    <scope>NUCLEOTIDE SEQUENCE</scope>
</reference>
<feature type="compositionally biased region" description="Polar residues" evidence="3">
    <location>
        <begin position="373"/>
        <end position="389"/>
    </location>
</feature>
<dbReference type="EMBL" id="CAJNOR010002391">
    <property type="protein sequence ID" value="CAF1287524.1"/>
    <property type="molecule type" value="Genomic_DNA"/>
</dbReference>
<dbReference type="Gene3D" id="1.25.40.20">
    <property type="entry name" value="Ankyrin repeat-containing domain"/>
    <property type="match status" value="1"/>
</dbReference>
<keyword evidence="1" id="KW-0677">Repeat</keyword>
<gene>
    <name evidence="4" type="ORF">EDS130_LOCUS12237</name>
    <name evidence="5" type="ORF">XAT740_LOCUS28153</name>
</gene>
<organism evidence="5 6">
    <name type="scientific">Adineta ricciae</name>
    <name type="common">Rotifer</name>
    <dbReference type="NCBI Taxonomy" id="249248"/>
    <lineage>
        <taxon>Eukaryota</taxon>
        <taxon>Metazoa</taxon>
        <taxon>Spiralia</taxon>
        <taxon>Gnathifera</taxon>
        <taxon>Rotifera</taxon>
        <taxon>Eurotatoria</taxon>
        <taxon>Bdelloidea</taxon>
        <taxon>Adinetida</taxon>
        <taxon>Adinetidae</taxon>
        <taxon>Adineta</taxon>
    </lineage>
</organism>
<evidence type="ECO:0000256" key="2">
    <source>
        <dbReference type="ARBA" id="ARBA00023043"/>
    </source>
</evidence>
<dbReference type="PANTHER" id="PTHR24198:SF165">
    <property type="entry name" value="ANKYRIN REPEAT-CONTAINING PROTEIN-RELATED"/>
    <property type="match status" value="1"/>
</dbReference>
<keyword evidence="2" id="KW-0040">ANK repeat</keyword>
<feature type="compositionally biased region" description="Low complexity" evidence="3">
    <location>
        <begin position="390"/>
        <end position="404"/>
    </location>
</feature>